<protein>
    <submittedName>
        <fullName evidence="1">Uncharacterized protein</fullName>
    </submittedName>
</protein>
<accession>A0A0R2CCK5</accession>
<dbReference type="AlphaFoldDB" id="A0A0R2CCK5"/>
<organism evidence="1 2">
    <name type="scientific">Liquorilactobacillus vini DSM 20605</name>
    <dbReference type="NCBI Taxonomy" id="1133569"/>
    <lineage>
        <taxon>Bacteria</taxon>
        <taxon>Bacillati</taxon>
        <taxon>Bacillota</taxon>
        <taxon>Bacilli</taxon>
        <taxon>Lactobacillales</taxon>
        <taxon>Lactobacillaceae</taxon>
        <taxon>Liquorilactobacillus</taxon>
    </lineage>
</organism>
<dbReference type="EMBL" id="AYYX01000004">
    <property type="protein sequence ID" value="KRM89534.1"/>
    <property type="molecule type" value="Genomic_DNA"/>
</dbReference>
<name>A0A0R2CCK5_9LACO</name>
<keyword evidence="2" id="KW-1185">Reference proteome</keyword>
<reference evidence="1 2" key="1">
    <citation type="journal article" date="2015" name="Genome Announc.">
        <title>Expanding the biotechnology potential of lactobacilli through comparative genomics of 213 strains and associated genera.</title>
        <authorList>
            <person name="Sun Z."/>
            <person name="Harris H.M."/>
            <person name="McCann A."/>
            <person name="Guo C."/>
            <person name="Argimon S."/>
            <person name="Zhang W."/>
            <person name="Yang X."/>
            <person name="Jeffery I.B."/>
            <person name="Cooney J.C."/>
            <person name="Kagawa T.F."/>
            <person name="Liu W."/>
            <person name="Song Y."/>
            <person name="Salvetti E."/>
            <person name="Wrobel A."/>
            <person name="Rasinkangas P."/>
            <person name="Parkhill J."/>
            <person name="Rea M.C."/>
            <person name="O'Sullivan O."/>
            <person name="Ritari J."/>
            <person name="Douillard F.P."/>
            <person name="Paul Ross R."/>
            <person name="Yang R."/>
            <person name="Briner A.E."/>
            <person name="Felis G.E."/>
            <person name="de Vos W.M."/>
            <person name="Barrangou R."/>
            <person name="Klaenhammer T.R."/>
            <person name="Caufield P.W."/>
            <person name="Cui Y."/>
            <person name="Zhang H."/>
            <person name="O'Toole P.W."/>
        </authorList>
    </citation>
    <scope>NUCLEOTIDE SEQUENCE [LARGE SCALE GENOMIC DNA]</scope>
    <source>
        <strain evidence="1 2">DSM 20605</strain>
    </source>
</reference>
<gene>
    <name evidence="1" type="ORF">FD21_GL001391</name>
</gene>
<evidence type="ECO:0000313" key="1">
    <source>
        <dbReference type="EMBL" id="KRM89534.1"/>
    </source>
</evidence>
<comment type="caution">
    <text evidence="1">The sequence shown here is derived from an EMBL/GenBank/DDBJ whole genome shotgun (WGS) entry which is preliminary data.</text>
</comment>
<dbReference type="Proteomes" id="UP000051576">
    <property type="component" value="Unassembled WGS sequence"/>
</dbReference>
<proteinExistence type="predicted"/>
<evidence type="ECO:0000313" key="2">
    <source>
        <dbReference type="Proteomes" id="UP000051576"/>
    </source>
</evidence>
<sequence>MINRFSAATALCLIFEQLLISQFLLIYQNFTAILLKNQFDNKKDRISELDVLTIF</sequence>
<dbReference type="STRING" id="1133569.FD21_GL001391"/>